<dbReference type="InterPro" id="IPR045860">
    <property type="entry name" value="Snake_toxin-like_sf"/>
</dbReference>
<dbReference type="Proteomes" id="UP001159427">
    <property type="component" value="Unassembled WGS sequence"/>
</dbReference>
<feature type="compositionally biased region" description="Polar residues" evidence="1">
    <location>
        <begin position="164"/>
        <end position="175"/>
    </location>
</feature>
<evidence type="ECO:0000313" key="3">
    <source>
        <dbReference type="EMBL" id="CAH3179664.1"/>
    </source>
</evidence>
<reference evidence="3 4" key="1">
    <citation type="submission" date="2022-05" db="EMBL/GenBank/DDBJ databases">
        <authorList>
            <consortium name="Genoscope - CEA"/>
            <person name="William W."/>
        </authorList>
    </citation>
    <scope>NUCLEOTIDE SEQUENCE [LARGE SCALE GENOMIC DNA]</scope>
</reference>
<accession>A0ABN8RNH8</accession>
<sequence length="175" mass="19289">MWNLQRLTYILVCFSWLSVAHSLKCYKCTARSEEECSASQNVTTCDDRLRCAILTYDDHGFQYTKDCLWPTFCQGRQDNCTIKVCNEDYCNGPPPRTTAVKPSAACTGSSETPTTKLRVTKTAAPPIVLENNTAPLTKVLDTKAATSTLALDTKTAPSTKVPDTKTTARPTTRSH</sequence>
<organism evidence="3 4">
    <name type="scientific">Porites evermanni</name>
    <dbReference type="NCBI Taxonomy" id="104178"/>
    <lineage>
        <taxon>Eukaryota</taxon>
        <taxon>Metazoa</taxon>
        <taxon>Cnidaria</taxon>
        <taxon>Anthozoa</taxon>
        <taxon>Hexacorallia</taxon>
        <taxon>Scleractinia</taxon>
        <taxon>Fungiina</taxon>
        <taxon>Poritidae</taxon>
        <taxon>Porites</taxon>
    </lineage>
</organism>
<keyword evidence="2" id="KW-0732">Signal</keyword>
<comment type="caution">
    <text evidence="3">The sequence shown here is derived from an EMBL/GenBank/DDBJ whole genome shotgun (WGS) entry which is preliminary data.</text>
</comment>
<evidence type="ECO:0000313" key="4">
    <source>
        <dbReference type="Proteomes" id="UP001159427"/>
    </source>
</evidence>
<evidence type="ECO:0000256" key="1">
    <source>
        <dbReference type="SAM" id="MobiDB-lite"/>
    </source>
</evidence>
<dbReference type="Gene3D" id="2.10.60.10">
    <property type="entry name" value="CD59"/>
    <property type="match status" value="1"/>
</dbReference>
<keyword evidence="4" id="KW-1185">Reference proteome</keyword>
<name>A0ABN8RNH8_9CNID</name>
<evidence type="ECO:0000256" key="2">
    <source>
        <dbReference type="SAM" id="SignalP"/>
    </source>
</evidence>
<gene>
    <name evidence="3" type="ORF">PEVE_00012487</name>
</gene>
<feature type="region of interest" description="Disordered" evidence="1">
    <location>
        <begin position="151"/>
        <end position="175"/>
    </location>
</feature>
<dbReference type="SUPFAM" id="SSF57302">
    <property type="entry name" value="Snake toxin-like"/>
    <property type="match status" value="1"/>
</dbReference>
<protein>
    <submittedName>
        <fullName evidence="3">Uncharacterized protein</fullName>
    </submittedName>
</protein>
<feature type="non-terminal residue" evidence="3">
    <location>
        <position position="175"/>
    </location>
</feature>
<feature type="chain" id="PRO_5046100850" evidence="2">
    <location>
        <begin position="23"/>
        <end position="175"/>
    </location>
</feature>
<feature type="signal peptide" evidence="2">
    <location>
        <begin position="1"/>
        <end position="22"/>
    </location>
</feature>
<dbReference type="EMBL" id="CALNXI010001918">
    <property type="protein sequence ID" value="CAH3179664.1"/>
    <property type="molecule type" value="Genomic_DNA"/>
</dbReference>
<proteinExistence type="predicted"/>